<dbReference type="RefSeq" id="XP_041152490.1">
    <property type="nucleotide sequence ID" value="XM_041307901.1"/>
</dbReference>
<dbReference type="InterPro" id="IPR002020">
    <property type="entry name" value="Citrate_synthase"/>
</dbReference>
<dbReference type="Gene3D" id="3.40.50.720">
    <property type="entry name" value="NAD(P)-binding Rossmann-like Domain"/>
    <property type="match status" value="1"/>
</dbReference>
<dbReference type="AlphaFoldDB" id="A0A9P7A9I5"/>
<dbReference type="GO" id="GO:0005829">
    <property type="term" value="C:cytosol"/>
    <property type="evidence" value="ECO:0007669"/>
    <property type="project" value="TreeGrafter"/>
</dbReference>
<dbReference type="GO" id="GO:0006085">
    <property type="term" value="P:acetyl-CoA biosynthetic process"/>
    <property type="evidence" value="ECO:0007669"/>
    <property type="project" value="TreeGrafter"/>
</dbReference>
<dbReference type="SUPFAM" id="SSF51735">
    <property type="entry name" value="NAD(P)-binding Rossmann-fold domains"/>
    <property type="match status" value="1"/>
</dbReference>
<dbReference type="GO" id="GO:0006633">
    <property type="term" value="P:fatty acid biosynthetic process"/>
    <property type="evidence" value="ECO:0007669"/>
    <property type="project" value="TreeGrafter"/>
</dbReference>
<name>A0A9P7A9I5_9AGAM</name>
<dbReference type="EMBL" id="JABBWE010000122">
    <property type="protein sequence ID" value="KAG1785005.1"/>
    <property type="molecule type" value="Genomic_DNA"/>
</dbReference>
<organism evidence="1 2">
    <name type="scientific">Suillus plorans</name>
    <dbReference type="NCBI Taxonomy" id="116603"/>
    <lineage>
        <taxon>Eukaryota</taxon>
        <taxon>Fungi</taxon>
        <taxon>Dikarya</taxon>
        <taxon>Basidiomycota</taxon>
        <taxon>Agaricomycotina</taxon>
        <taxon>Agaricomycetes</taxon>
        <taxon>Agaricomycetidae</taxon>
        <taxon>Boletales</taxon>
        <taxon>Suillineae</taxon>
        <taxon>Suillaceae</taxon>
        <taxon>Suillus</taxon>
    </lineage>
</organism>
<dbReference type="OrthoDB" id="3171653at2759"/>
<gene>
    <name evidence="1" type="ORF">HD556DRAFT_1451170</name>
</gene>
<evidence type="ECO:0000313" key="2">
    <source>
        <dbReference type="Proteomes" id="UP000719766"/>
    </source>
</evidence>
<keyword evidence="2" id="KW-1185">Reference proteome</keyword>
<accession>A0A9P7A9I5</accession>
<dbReference type="GeneID" id="64601665"/>
<dbReference type="InterPro" id="IPR036291">
    <property type="entry name" value="NAD(P)-bd_dom_sf"/>
</dbReference>
<dbReference type="GO" id="GO:0003878">
    <property type="term" value="F:ATP citrate synthase activity"/>
    <property type="evidence" value="ECO:0007669"/>
    <property type="project" value="TreeGrafter"/>
</dbReference>
<comment type="caution">
    <text evidence="1">The sequence shown here is derived from an EMBL/GenBank/DDBJ whole genome shotgun (WGS) entry which is preliminary data.</text>
</comment>
<reference evidence="1" key="1">
    <citation type="journal article" date="2020" name="New Phytol.">
        <title>Comparative genomics reveals dynamic genome evolution in host specialist ectomycorrhizal fungi.</title>
        <authorList>
            <person name="Lofgren L.A."/>
            <person name="Nguyen N.H."/>
            <person name="Vilgalys R."/>
            <person name="Ruytinx J."/>
            <person name="Liao H.L."/>
            <person name="Branco S."/>
            <person name="Kuo A."/>
            <person name="LaButti K."/>
            <person name="Lipzen A."/>
            <person name="Andreopoulos W."/>
            <person name="Pangilinan J."/>
            <person name="Riley R."/>
            <person name="Hundley H."/>
            <person name="Na H."/>
            <person name="Barry K."/>
            <person name="Grigoriev I.V."/>
            <person name="Stajich J.E."/>
            <person name="Kennedy P.G."/>
        </authorList>
    </citation>
    <scope>NUCLEOTIDE SEQUENCE</scope>
    <source>
        <strain evidence="1">S12</strain>
    </source>
</reference>
<evidence type="ECO:0000313" key="1">
    <source>
        <dbReference type="EMBL" id="KAG1785005.1"/>
    </source>
</evidence>
<protein>
    <submittedName>
        <fullName evidence="1">Uncharacterized protein</fullName>
    </submittedName>
</protein>
<sequence>MAIQGMLDFDYSCKRARAPVAAMIYPYSGHHVQKFYWGTCETLLPVYTSEEAVKKRPYVNVVVNFASSSVYSSTMKRLGYESIKAIASITEGVPEHQAREIL</sequence>
<proteinExistence type="predicted"/>
<dbReference type="PANTHER" id="PTHR23118:SF42">
    <property type="entry name" value="ATP-CITRATE SYNTHASE"/>
    <property type="match status" value="1"/>
</dbReference>
<dbReference type="PANTHER" id="PTHR23118">
    <property type="entry name" value="ATP-CITRATE SYNTHASE"/>
    <property type="match status" value="1"/>
</dbReference>
<dbReference type="Proteomes" id="UP000719766">
    <property type="component" value="Unassembled WGS sequence"/>
</dbReference>